<name>A0ABS8RRU6_DATST</name>
<evidence type="ECO:0000313" key="1">
    <source>
        <dbReference type="EMBL" id="MCD7449490.1"/>
    </source>
</evidence>
<sequence length="165" mass="18509">MAFTSEGIFQGNTDYLNMCVEYPYTYKEEHVVQTGAAQEGRARVPIDPVTVTITEVSYKFKIGNLSRELWLSDISVDVLPTGDVEVEGIVRAGEIRIRVAPMVCNRGAQWIFPQGHFNINFTLPGPADPKFVLAKLDSDGVLEGAVLKCWIARYHYNDYESEESD</sequence>
<dbReference type="Proteomes" id="UP000823775">
    <property type="component" value="Unassembled WGS sequence"/>
</dbReference>
<dbReference type="InterPro" id="IPR039321">
    <property type="entry name" value="IDM2/3-like"/>
</dbReference>
<protein>
    <submittedName>
        <fullName evidence="1">Uncharacterized protein</fullName>
    </submittedName>
</protein>
<keyword evidence="2" id="KW-1185">Reference proteome</keyword>
<reference evidence="1 2" key="1">
    <citation type="journal article" date="2021" name="BMC Genomics">
        <title>Datura genome reveals duplications of psychoactive alkaloid biosynthetic genes and high mutation rate following tissue culture.</title>
        <authorList>
            <person name="Rajewski A."/>
            <person name="Carter-House D."/>
            <person name="Stajich J."/>
            <person name="Litt A."/>
        </authorList>
    </citation>
    <scope>NUCLEOTIDE SEQUENCE [LARGE SCALE GENOMIC DNA]</scope>
    <source>
        <strain evidence="1">AR-01</strain>
    </source>
</reference>
<organism evidence="1 2">
    <name type="scientific">Datura stramonium</name>
    <name type="common">Jimsonweed</name>
    <name type="synonym">Common thornapple</name>
    <dbReference type="NCBI Taxonomy" id="4076"/>
    <lineage>
        <taxon>Eukaryota</taxon>
        <taxon>Viridiplantae</taxon>
        <taxon>Streptophyta</taxon>
        <taxon>Embryophyta</taxon>
        <taxon>Tracheophyta</taxon>
        <taxon>Spermatophyta</taxon>
        <taxon>Magnoliopsida</taxon>
        <taxon>eudicotyledons</taxon>
        <taxon>Gunneridae</taxon>
        <taxon>Pentapetalae</taxon>
        <taxon>asterids</taxon>
        <taxon>lamiids</taxon>
        <taxon>Solanales</taxon>
        <taxon>Solanaceae</taxon>
        <taxon>Solanoideae</taxon>
        <taxon>Datureae</taxon>
        <taxon>Datura</taxon>
    </lineage>
</organism>
<dbReference type="PANTHER" id="PTHR34661">
    <property type="entry name" value="INCREASED DNA METHYLATION 3"/>
    <property type="match status" value="1"/>
</dbReference>
<comment type="caution">
    <text evidence="1">The sequence shown here is derived from an EMBL/GenBank/DDBJ whole genome shotgun (WGS) entry which is preliminary data.</text>
</comment>
<evidence type="ECO:0000313" key="2">
    <source>
        <dbReference type="Proteomes" id="UP000823775"/>
    </source>
</evidence>
<dbReference type="EMBL" id="JACEIK010000096">
    <property type="protein sequence ID" value="MCD7449490.1"/>
    <property type="molecule type" value="Genomic_DNA"/>
</dbReference>
<proteinExistence type="predicted"/>
<accession>A0ABS8RRU6</accession>
<dbReference type="PANTHER" id="PTHR34661:SF11">
    <property type="entry name" value="ALPHA-CRYSTALLIN DOMAIN-CONTAINING PROTEIN 22.3-LIKE"/>
    <property type="match status" value="1"/>
</dbReference>
<gene>
    <name evidence="1" type="ORF">HAX54_052646</name>
</gene>